<proteinExistence type="predicted"/>
<dbReference type="Proteomes" id="UP000601435">
    <property type="component" value="Unassembled WGS sequence"/>
</dbReference>
<organism evidence="1 2">
    <name type="scientific">Symbiodinium necroappetens</name>
    <dbReference type="NCBI Taxonomy" id="1628268"/>
    <lineage>
        <taxon>Eukaryota</taxon>
        <taxon>Sar</taxon>
        <taxon>Alveolata</taxon>
        <taxon>Dinophyceae</taxon>
        <taxon>Suessiales</taxon>
        <taxon>Symbiodiniaceae</taxon>
        <taxon>Symbiodinium</taxon>
    </lineage>
</organism>
<reference evidence="1" key="1">
    <citation type="submission" date="2021-02" db="EMBL/GenBank/DDBJ databases">
        <authorList>
            <person name="Dougan E. K."/>
            <person name="Rhodes N."/>
            <person name="Thang M."/>
            <person name="Chan C."/>
        </authorList>
    </citation>
    <scope>NUCLEOTIDE SEQUENCE</scope>
</reference>
<accession>A0A812Z111</accession>
<dbReference type="EMBL" id="CAJNJA010044969">
    <property type="protein sequence ID" value="CAE7805864.1"/>
    <property type="molecule type" value="Genomic_DNA"/>
</dbReference>
<sequence>EVDFKFCFAIPDTAWELLGDGTWPRLRHAKGVPEEHLERLRKAPLDLEAGAGEAASSMELQEPVAKQLPMHPVFVTSVVMPGEAGAAAVQGDLGLLPALARSDIEELNLDRCRDVPAAVWQQVGQAQGEAFQKLRCFYSDSKCFDKESKGIEGAAWLLLALSRCQSNHEVLMTIVKLSSVVSSPLRVPVRVEPRLQQGKGLKHPGHSLEHSELGMSYCYKVPAAAWQLLATARWEQLRKADFSRCFDEDSKGAEGAAGLLSALARCRQLQDASTGLLRDLRTEAPPESEDSPSDPAGKELLMYGCNQISVAAWQQLEGAHWPKLTKVDFDGCFDSYSKGIEAATGLLAFLGRCPELQDRALRVCVGQRANGRAPDINSFHRVLSLGQCDQIPAAAWQQLEGAQWPKLTKVDFNWRLGFWAPVGVCVIW</sequence>
<evidence type="ECO:0000313" key="2">
    <source>
        <dbReference type="Proteomes" id="UP000601435"/>
    </source>
</evidence>
<protein>
    <submittedName>
        <fullName evidence="1">Uncharacterized protein</fullName>
    </submittedName>
</protein>
<dbReference type="AlphaFoldDB" id="A0A812Z111"/>
<name>A0A812Z111_9DINO</name>
<keyword evidence="2" id="KW-1185">Reference proteome</keyword>
<feature type="non-terminal residue" evidence="1">
    <location>
        <position position="1"/>
    </location>
</feature>
<comment type="caution">
    <text evidence="1">The sequence shown here is derived from an EMBL/GenBank/DDBJ whole genome shotgun (WGS) entry which is preliminary data.</text>
</comment>
<gene>
    <name evidence="1" type="ORF">SNEC2469_LOCUS23827</name>
</gene>
<evidence type="ECO:0000313" key="1">
    <source>
        <dbReference type="EMBL" id="CAE7805864.1"/>
    </source>
</evidence>